<proteinExistence type="predicted"/>
<reference evidence="4 5" key="1">
    <citation type="journal article" date="2013" name="Science">
        <title>Genomic diversity and evolution of the head crest in the rock pigeon.</title>
        <authorList>
            <person name="Shapiro M.D."/>
            <person name="Kronenberg Z."/>
            <person name="Li C."/>
            <person name="Domyan E.T."/>
            <person name="Pan H."/>
            <person name="Campbell M."/>
            <person name="Tan H."/>
            <person name="Huff C.D."/>
            <person name="Hu H."/>
            <person name="Vickrey A.I."/>
            <person name="Nielsen S.C."/>
            <person name="Stringham S.A."/>
            <person name="Hu H."/>
            <person name="Willerslev E."/>
            <person name="Gilbert M.T."/>
            <person name="Yandell M."/>
            <person name="Zhang G."/>
            <person name="Wang J."/>
        </authorList>
    </citation>
    <scope>NUCLEOTIDE SEQUENCE [LARGE SCALE GENOMIC DNA]</scope>
    <source>
        <tissue evidence="4">Blood</tissue>
    </source>
</reference>
<keyword evidence="3" id="KW-0687">Ribonucleoprotein</keyword>
<evidence type="ECO:0000256" key="2">
    <source>
        <dbReference type="ARBA" id="ARBA00022980"/>
    </source>
</evidence>
<evidence type="ECO:0000256" key="3">
    <source>
        <dbReference type="ARBA" id="ARBA00023274"/>
    </source>
</evidence>
<keyword evidence="2 4" id="KW-0689">Ribosomal protein</keyword>
<dbReference type="InParanoid" id="A0A2I0MLN4"/>
<dbReference type="PANTHER" id="PTHR11830">
    <property type="entry name" value="40S RIBOSOMAL PROTEIN S3A"/>
    <property type="match status" value="1"/>
</dbReference>
<dbReference type="SMART" id="SM01397">
    <property type="entry name" value="Ribosomal_S3Ae"/>
    <property type="match status" value="1"/>
</dbReference>
<organism evidence="4 5">
    <name type="scientific">Columba livia</name>
    <name type="common">Rock dove</name>
    <dbReference type="NCBI Taxonomy" id="8932"/>
    <lineage>
        <taxon>Eukaryota</taxon>
        <taxon>Metazoa</taxon>
        <taxon>Chordata</taxon>
        <taxon>Craniata</taxon>
        <taxon>Vertebrata</taxon>
        <taxon>Euteleostomi</taxon>
        <taxon>Archelosauria</taxon>
        <taxon>Archosauria</taxon>
        <taxon>Dinosauria</taxon>
        <taxon>Saurischia</taxon>
        <taxon>Theropoda</taxon>
        <taxon>Coelurosauria</taxon>
        <taxon>Aves</taxon>
        <taxon>Neognathae</taxon>
        <taxon>Neoaves</taxon>
        <taxon>Columbimorphae</taxon>
        <taxon>Columbiformes</taxon>
        <taxon>Columbidae</taxon>
        <taxon>Columba</taxon>
    </lineage>
</organism>
<dbReference type="Pfam" id="PF01015">
    <property type="entry name" value="Ribosomal_S3Ae"/>
    <property type="match status" value="1"/>
</dbReference>
<dbReference type="EMBL" id="AKCR02000007">
    <property type="protein sequence ID" value="PKK30588.1"/>
    <property type="molecule type" value="Genomic_DNA"/>
</dbReference>
<dbReference type="STRING" id="8932.A0A2I0MLN4"/>
<dbReference type="GO" id="GO:1990904">
    <property type="term" value="C:ribonucleoprotein complex"/>
    <property type="evidence" value="ECO:0007669"/>
    <property type="project" value="UniProtKB-KW"/>
</dbReference>
<dbReference type="GO" id="GO:0006412">
    <property type="term" value="P:translation"/>
    <property type="evidence" value="ECO:0007669"/>
    <property type="project" value="InterPro"/>
</dbReference>
<dbReference type="InterPro" id="IPR001593">
    <property type="entry name" value="Ribosomal_eS1"/>
</dbReference>
<dbReference type="Proteomes" id="UP000053872">
    <property type="component" value="Unassembled WGS sequence"/>
</dbReference>
<protein>
    <submittedName>
        <fullName evidence="4">40S ribosomal protein S3a-like</fullName>
    </submittedName>
</protein>
<gene>
    <name evidence="4" type="ORF">A306_00003683</name>
</gene>
<evidence type="ECO:0000313" key="5">
    <source>
        <dbReference type="Proteomes" id="UP000053872"/>
    </source>
</evidence>
<evidence type="ECO:0000313" key="4">
    <source>
        <dbReference type="EMBL" id="PKK30588.1"/>
    </source>
</evidence>
<keyword evidence="1" id="KW-0963">Cytoplasm</keyword>
<name>A0A2I0MLN4_COLLI</name>
<accession>A0A2I0MLN4</accession>
<sequence length="97" mass="11628">MMNEFKLITEEVQGKYFLTNFHGMHLTWDKMCSVVKKWQIMIEAHVDVKTTNGDLLHLFFMGFTKKCNNRIHKTSRSQHQQVLQIHKKMMEIMTQEV</sequence>
<dbReference type="GO" id="GO:0003735">
    <property type="term" value="F:structural constituent of ribosome"/>
    <property type="evidence" value="ECO:0007669"/>
    <property type="project" value="InterPro"/>
</dbReference>
<comment type="caution">
    <text evidence="4">The sequence shown here is derived from an EMBL/GenBank/DDBJ whole genome shotgun (WGS) entry which is preliminary data.</text>
</comment>
<dbReference type="GO" id="GO:0005840">
    <property type="term" value="C:ribosome"/>
    <property type="evidence" value="ECO:0007669"/>
    <property type="project" value="UniProtKB-KW"/>
</dbReference>
<dbReference type="AlphaFoldDB" id="A0A2I0MLN4"/>
<keyword evidence="5" id="KW-1185">Reference proteome</keyword>
<evidence type="ECO:0000256" key="1">
    <source>
        <dbReference type="ARBA" id="ARBA00022490"/>
    </source>
</evidence>